<accession>A0ABS8FWF2</accession>
<keyword evidence="4" id="KW-0997">Cell inner membrane</keyword>
<evidence type="ECO:0000256" key="6">
    <source>
        <dbReference type="ARBA" id="ARBA00022989"/>
    </source>
</evidence>
<comment type="caution">
    <text evidence="11">The sequence shown here is derived from an EMBL/GenBank/DDBJ whole genome shotgun (WGS) entry which is preliminary data.</text>
</comment>
<dbReference type="Pfam" id="PF04290">
    <property type="entry name" value="DctQ"/>
    <property type="match status" value="1"/>
</dbReference>
<evidence type="ECO:0000313" key="11">
    <source>
        <dbReference type="EMBL" id="MCC2253064.1"/>
    </source>
</evidence>
<gene>
    <name evidence="11" type="ORF">LKD70_01175</name>
</gene>
<evidence type="ECO:0000313" key="12">
    <source>
        <dbReference type="Proteomes" id="UP001198151"/>
    </source>
</evidence>
<reference evidence="11 12" key="1">
    <citation type="submission" date="2021-10" db="EMBL/GenBank/DDBJ databases">
        <title>Anaerobic single-cell dispensing facilitates the cultivation of human gut bacteria.</title>
        <authorList>
            <person name="Afrizal A."/>
        </authorList>
    </citation>
    <scope>NUCLEOTIDE SEQUENCE [LARGE SCALE GENOMIC DNA]</scope>
    <source>
        <strain evidence="11 12">CLA-AA-H200</strain>
    </source>
</reference>
<evidence type="ECO:0000256" key="2">
    <source>
        <dbReference type="ARBA" id="ARBA00022448"/>
    </source>
</evidence>
<evidence type="ECO:0000256" key="7">
    <source>
        <dbReference type="ARBA" id="ARBA00023136"/>
    </source>
</evidence>
<evidence type="ECO:0000259" key="10">
    <source>
        <dbReference type="Pfam" id="PF04290"/>
    </source>
</evidence>
<organism evidence="11 12">
    <name type="scientific">Ruminococcus turbiniformis</name>
    <dbReference type="NCBI Taxonomy" id="2881258"/>
    <lineage>
        <taxon>Bacteria</taxon>
        <taxon>Bacillati</taxon>
        <taxon>Bacillota</taxon>
        <taxon>Clostridia</taxon>
        <taxon>Eubacteriales</taxon>
        <taxon>Oscillospiraceae</taxon>
        <taxon>Ruminococcus</taxon>
    </lineage>
</organism>
<keyword evidence="3" id="KW-1003">Cell membrane</keyword>
<comment type="subcellular location">
    <subcellularLocation>
        <location evidence="1">Cell inner membrane</location>
        <topology evidence="1">Multi-pass membrane protein</topology>
    </subcellularLocation>
</comment>
<feature type="transmembrane region" description="Helical" evidence="9">
    <location>
        <begin position="91"/>
        <end position="109"/>
    </location>
</feature>
<evidence type="ECO:0000256" key="9">
    <source>
        <dbReference type="SAM" id="Phobius"/>
    </source>
</evidence>
<feature type="domain" description="Tripartite ATP-independent periplasmic transporters DctQ component" evidence="10">
    <location>
        <begin position="22"/>
        <end position="153"/>
    </location>
</feature>
<evidence type="ECO:0000256" key="1">
    <source>
        <dbReference type="ARBA" id="ARBA00004429"/>
    </source>
</evidence>
<dbReference type="InterPro" id="IPR055348">
    <property type="entry name" value="DctQ"/>
</dbReference>
<evidence type="ECO:0000256" key="4">
    <source>
        <dbReference type="ARBA" id="ARBA00022519"/>
    </source>
</evidence>
<dbReference type="RefSeq" id="WP_227706223.1">
    <property type="nucleotide sequence ID" value="NZ_JAJEQX010000001.1"/>
</dbReference>
<keyword evidence="12" id="KW-1185">Reference proteome</keyword>
<dbReference type="InterPro" id="IPR007387">
    <property type="entry name" value="TRAP_DctQ"/>
</dbReference>
<proteinExistence type="inferred from homology"/>
<feature type="transmembrane region" description="Helical" evidence="9">
    <location>
        <begin position="129"/>
        <end position="153"/>
    </location>
</feature>
<evidence type="ECO:0000256" key="5">
    <source>
        <dbReference type="ARBA" id="ARBA00022692"/>
    </source>
</evidence>
<sequence>MKIVNKFISVMEVIFGLVGFVMIVVQSYAVFARNVLSISVPWSDEFLKLLFIWMIFVVSGLAFYSDDLISLTLVEESKGVAGKPAYKIIKIIQYLCGIGVNILIAIQLTPILSTQFSTGEATTIMQYPLWFLNTGLMVGSILVILFGILKIYVMATKGEVTK</sequence>
<comment type="similarity">
    <text evidence="8">Belongs to the TRAP transporter small permease family.</text>
</comment>
<evidence type="ECO:0000256" key="8">
    <source>
        <dbReference type="ARBA" id="ARBA00038436"/>
    </source>
</evidence>
<keyword evidence="6 9" id="KW-1133">Transmembrane helix</keyword>
<feature type="transmembrane region" description="Helical" evidence="9">
    <location>
        <begin position="50"/>
        <end position="70"/>
    </location>
</feature>
<keyword evidence="2" id="KW-0813">Transport</keyword>
<keyword evidence="5 9" id="KW-0812">Transmembrane</keyword>
<dbReference type="Proteomes" id="UP001198151">
    <property type="component" value="Unassembled WGS sequence"/>
</dbReference>
<dbReference type="EMBL" id="JAJEQX010000001">
    <property type="protein sequence ID" value="MCC2253064.1"/>
    <property type="molecule type" value="Genomic_DNA"/>
</dbReference>
<evidence type="ECO:0000256" key="3">
    <source>
        <dbReference type="ARBA" id="ARBA00022475"/>
    </source>
</evidence>
<dbReference type="PANTHER" id="PTHR35011">
    <property type="entry name" value="2,3-DIKETO-L-GULONATE TRAP TRANSPORTER SMALL PERMEASE PROTEIN YIAM"/>
    <property type="match status" value="1"/>
</dbReference>
<protein>
    <submittedName>
        <fullName evidence="11">TRAP transporter small permease</fullName>
    </submittedName>
</protein>
<keyword evidence="7 9" id="KW-0472">Membrane</keyword>
<name>A0ABS8FWF2_9FIRM</name>
<feature type="transmembrane region" description="Helical" evidence="9">
    <location>
        <begin position="7"/>
        <end position="30"/>
    </location>
</feature>